<dbReference type="Proteomes" id="UP000240883">
    <property type="component" value="Unassembled WGS sequence"/>
</dbReference>
<feature type="region of interest" description="Disordered" evidence="1">
    <location>
        <begin position="60"/>
        <end position="83"/>
    </location>
</feature>
<sequence>MHFSPALASASSAQTRGRAGKRAGCGARALHANVPPRRRRRSASFPCVCRRRRLLSFISKSLKSRRRRKERKEGRKRTARRDLASVANRTCNEAMSPLSYPSDPKKNNQTPCLLQTRKCCLYIHLLYLPRTPLTHSLTVHCTQRHPIIGEIPRRTAQNQPIGHNALSRNFPKAQKSKKNIPNPFFLLPLLASSGKQTKQRRPRRELPHDKYPNTNQSVTERLHACGNRLNLLCPPP</sequence>
<protein>
    <submittedName>
        <fullName evidence="2">Uncharacterized protein</fullName>
    </submittedName>
</protein>
<feature type="region of interest" description="Disordered" evidence="1">
    <location>
        <begin position="1"/>
        <end position="24"/>
    </location>
</feature>
<gene>
    <name evidence="2" type="ORF">BS50DRAFT_100599</name>
</gene>
<accession>A0A2T2NBV9</accession>
<reference evidence="2 3" key="1">
    <citation type="journal article" date="2018" name="Front. Microbiol.">
        <title>Genome-Wide Analysis of Corynespora cassiicola Leaf Fall Disease Putative Effectors.</title>
        <authorList>
            <person name="Lopez D."/>
            <person name="Ribeiro S."/>
            <person name="Label P."/>
            <person name="Fumanal B."/>
            <person name="Venisse J.S."/>
            <person name="Kohler A."/>
            <person name="de Oliveira R.R."/>
            <person name="Labutti K."/>
            <person name="Lipzen A."/>
            <person name="Lail K."/>
            <person name="Bauer D."/>
            <person name="Ohm R.A."/>
            <person name="Barry K.W."/>
            <person name="Spatafora J."/>
            <person name="Grigoriev I.V."/>
            <person name="Martin F.M."/>
            <person name="Pujade-Renaud V."/>
        </authorList>
    </citation>
    <scope>NUCLEOTIDE SEQUENCE [LARGE SCALE GENOMIC DNA]</scope>
    <source>
        <strain evidence="2 3">Philippines</strain>
    </source>
</reference>
<feature type="compositionally biased region" description="Basic residues" evidence="1">
    <location>
        <begin position="62"/>
        <end position="79"/>
    </location>
</feature>
<evidence type="ECO:0000256" key="1">
    <source>
        <dbReference type="SAM" id="MobiDB-lite"/>
    </source>
</evidence>
<keyword evidence="3" id="KW-1185">Reference proteome</keyword>
<organism evidence="2 3">
    <name type="scientific">Corynespora cassiicola Philippines</name>
    <dbReference type="NCBI Taxonomy" id="1448308"/>
    <lineage>
        <taxon>Eukaryota</taxon>
        <taxon>Fungi</taxon>
        <taxon>Dikarya</taxon>
        <taxon>Ascomycota</taxon>
        <taxon>Pezizomycotina</taxon>
        <taxon>Dothideomycetes</taxon>
        <taxon>Pleosporomycetidae</taxon>
        <taxon>Pleosporales</taxon>
        <taxon>Corynesporascaceae</taxon>
        <taxon>Corynespora</taxon>
    </lineage>
</organism>
<feature type="region of interest" description="Disordered" evidence="1">
    <location>
        <begin position="191"/>
        <end position="217"/>
    </location>
</feature>
<name>A0A2T2NBV9_CORCC</name>
<dbReference type="EMBL" id="KZ678140">
    <property type="protein sequence ID" value="PSN62932.1"/>
    <property type="molecule type" value="Genomic_DNA"/>
</dbReference>
<proteinExistence type="predicted"/>
<evidence type="ECO:0000313" key="2">
    <source>
        <dbReference type="EMBL" id="PSN62932.1"/>
    </source>
</evidence>
<evidence type="ECO:0000313" key="3">
    <source>
        <dbReference type="Proteomes" id="UP000240883"/>
    </source>
</evidence>
<dbReference type="AlphaFoldDB" id="A0A2T2NBV9"/>